<feature type="region of interest" description="Disordered" evidence="1">
    <location>
        <begin position="13"/>
        <end position="32"/>
    </location>
</feature>
<gene>
    <name evidence="2" type="ORF">PHYSODRAFT_295152</name>
</gene>
<feature type="compositionally biased region" description="Low complexity" evidence="1">
    <location>
        <begin position="23"/>
        <end position="32"/>
    </location>
</feature>
<sequence>MQQLDLMLEAMQSPRRTASHTASQVSSSWPASSTRAATPAEWALRVTPPLLPHFPVLAGPAATPRLLPSRTLEEALWQLQLLSPRHDTVPAGGAFLQASWQDGASDDFNYPMPPLLALSARMTQARFESSHEEHFGDPAFSQLEAGEQFWRMPCLMERLFQTPVEAQRALNAFARPHGYAIVYQGTSYDKRRQKRLIRYG</sequence>
<keyword evidence="3" id="KW-1185">Reference proteome</keyword>
<organism evidence="2 3">
    <name type="scientific">Phytophthora sojae (strain P6497)</name>
    <name type="common">Soybean stem and root rot agent</name>
    <name type="synonym">Phytophthora megasperma f. sp. glycines</name>
    <dbReference type="NCBI Taxonomy" id="1094619"/>
    <lineage>
        <taxon>Eukaryota</taxon>
        <taxon>Sar</taxon>
        <taxon>Stramenopiles</taxon>
        <taxon>Oomycota</taxon>
        <taxon>Peronosporomycetes</taxon>
        <taxon>Peronosporales</taxon>
        <taxon>Peronosporaceae</taxon>
        <taxon>Phytophthora</taxon>
    </lineage>
</organism>
<dbReference type="KEGG" id="psoj:PHYSODRAFT_295152"/>
<reference evidence="2 3" key="1">
    <citation type="journal article" date="2006" name="Science">
        <title>Phytophthora genome sequences uncover evolutionary origins and mechanisms of pathogenesis.</title>
        <authorList>
            <person name="Tyler B.M."/>
            <person name="Tripathy S."/>
            <person name="Zhang X."/>
            <person name="Dehal P."/>
            <person name="Jiang R.H."/>
            <person name="Aerts A."/>
            <person name="Arredondo F.D."/>
            <person name="Baxter L."/>
            <person name="Bensasson D."/>
            <person name="Beynon J.L."/>
            <person name="Chapman J."/>
            <person name="Damasceno C.M."/>
            <person name="Dorrance A.E."/>
            <person name="Dou D."/>
            <person name="Dickerman A.W."/>
            <person name="Dubchak I.L."/>
            <person name="Garbelotto M."/>
            <person name="Gijzen M."/>
            <person name="Gordon S.G."/>
            <person name="Govers F."/>
            <person name="Grunwald N.J."/>
            <person name="Huang W."/>
            <person name="Ivors K.L."/>
            <person name="Jones R.W."/>
            <person name="Kamoun S."/>
            <person name="Krampis K."/>
            <person name="Lamour K.H."/>
            <person name="Lee M.K."/>
            <person name="McDonald W.H."/>
            <person name="Medina M."/>
            <person name="Meijer H.J."/>
            <person name="Nordberg E.K."/>
            <person name="Maclean D.J."/>
            <person name="Ospina-Giraldo M.D."/>
            <person name="Morris P.F."/>
            <person name="Phuntumart V."/>
            <person name="Putnam N.H."/>
            <person name="Rash S."/>
            <person name="Rose J.K."/>
            <person name="Sakihama Y."/>
            <person name="Salamov A.A."/>
            <person name="Savidor A."/>
            <person name="Scheuring C.F."/>
            <person name="Smith B.M."/>
            <person name="Sobral B.W."/>
            <person name="Terry A."/>
            <person name="Torto-Alalibo T.A."/>
            <person name="Win J."/>
            <person name="Xu Z."/>
            <person name="Zhang H."/>
            <person name="Grigoriev I.V."/>
            <person name="Rokhsar D.S."/>
            <person name="Boore J.L."/>
        </authorList>
    </citation>
    <scope>NUCLEOTIDE SEQUENCE [LARGE SCALE GENOMIC DNA]</scope>
    <source>
        <strain evidence="2 3">P6497</strain>
    </source>
</reference>
<protein>
    <submittedName>
        <fullName evidence="2">Uncharacterized protein</fullName>
    </submittedName>
</protein>
<dbReference type="GeneID" id="20641208"/>
<dbReference type="Proteomes" id="UP000002640">
    <property type="component" value="Unassembled WGS sequence"/>
</dbReference>
<dbReference type="InParanoid" id="G4YLE3"/>
<accession>G4YLE3</accession>
<dbReference type="AlphaFoldDB" id="G4YLE3"/>
<name>G4YLE3_PHYSP</name>
<proteinExistence type="predicted"/>
<dbReference type="EMBL" id="JH159151">
    <property type="protein sequence ID" value="EGZ30317.1"/>
    <property type="molecule type" value="Genomic_DNA"/>
</dbReference>
<dbReference type="RefSeq" id="XP_009517592.1">
    <property type="nucleotide sequence ID" value="XM_009519297.1"/>
</dbReference>
<evidence type="ECO:0000313" key="3">
    <source>
        <dbReference type="Proteomes" id="UP000002640"/>
    </source>
</evidence>
<evidence type="ECO:0000313" key="2">
    <source>
        <dbReference type="EMBL" id="EGZ30317.1"/>
    </source>
</evidence>
<evidence type="ECO:0000256" key="1">
    <source>
        <dbReference type="SAM" id="MobiDB-lite"/>
    </source>
</evidence>